<protein>
    <submittedName>
        <fullName evidence="1">Uncharacterized protein</fullName>
    </submittedName>
</protein>
<dbReference type="Proteomes" id="UP001164746">
    <property type="component" value="Chromosome 3"/>
</dbReference>
<name>A0ABY7DNG7_MYAAR</name>
<organism evidence="1 2">
    <name type="scientific">Mya arenaria</name>
    <name type="common">Soft-shell clam</name>
    <dbReference type="NCBI Taxonomy" id="6604"/>
    <lineage>
        <taxon>Eukaryota</taxon>
        <taxon>Metazoa</taxon>
        <taxon>Spiralia</taxon>
        <taxon>Lophotrochozoa</taxon>
        <taxon>Mollusca</taxon>
        <taxon>Bivalvia</taxon>
        <taxon>Autobranchia</taxon>
        <taxon>Heteroconchia</taxon>
        <taxon>Euheterodonta</taxon>
        <taxon>Imparidentia</taxon>
        <taxon>Neoheterodontei</taxon>
        <taxon>Myida</taxon>
        <taxon>Myoidea</taxon>
        <taxon>Myidae</taxon>
        <taxon>Mya</taxon>
    </lineage>
</organism>
<evidence type="ECO:0000313" key="2">
    <source>
        <dbReference type="Proteomes" id="UP001164746"/>
    </source>
</evidence>
<gene>
    <name evidence="1" type="ORF">MAR_023277</name>
</gene>
<evidence type="ECO:0000313" key="1">
    <source>
        <dbReference type="EMBL" id="WAQ98904.1"/>
    </source>
</evidence>
<proteinExistence type="predicted"/>
<reference evidence="1" key="1">
    <citation type="submission" date="2022-11" db="EMBL/GenBank/DDBJ databases">
        <title>Centuries of genome instability and evolution in soft-shell clam transmissible cancer (bioRxiv).</title>
        <authorList>
            <person name="Hart S.F.M."/>
            <person name="Yonemitsu M.A."/>
            <person name="Giersch R.M."/>
            <person name="Beal B.F."/>
            <person name="Arriagada G."/>
            <person name="Davis B.W."/>
            <person name="Ostrander E.A."/>
            <person name="Goff S.P."/>
            <person name="Metzger M.J."/>
        </authorList>
    </citation>
    <scope>NUCLEOTIDE SEQUENCE</scope>
    <source>
        <strain evidence="1">MELC-2E11</strain>
        <tissue evidence="1">Siphon/mantle</tissue>
    </source>
</reference>
<sequence length="76" mass="8317">MENRGLNEGDNGQHFSIVLTGTTFSVDFDPCNFRKNLLCHMASNCAICIYKAPDGRCIVSVDSVSVGHEFAVTLHI</sequence>
<dbReference type="EMBL" id="CP111014">
    <property type="protein sequence ID" value="WAQ98904.1"/>
    <property type="molecule type" value="Genomic_DNA"/>
</dbReference>
<accession>A0ABY7DNG7</accession>
<keyword evidence="2" id="KW-1185">Reference proteome</keyword>